<proteinExistence type="predicted"/>
<dbReference type="InterPro" id="IPR011008">
    <property type="entry name" value="Dimeric_a/b-barrel"/>
</dbReference>
<evidence type="ECO:0000256" key="1">
    <source>
        <dbReference type="ARBA" id="ARBA00023015"/>
    </source>
</evidence>
<dbReference type="CDD" id="cd00090">
    <property type="entry name" value="HTH_ARSR"/>
    <property type="match status" value="1"/>
</dbReference>
<dbReference type="AlphaFoldDB" id="A0A1M6P6T4"/>
<feature type="domain" description="HTH asnC-type" evidence="4">
    <location>
        <begin position="1"/>
        <end position="62"/>
    </location>
</feature>
<dbReference type="InterPro" id="IPR019888">
    <property type="entry name" value="Tscrpt_reg_AsnC-like"/>
</dbReference>
<dbReference type="PROSITE" id="PS50956">
    <property type="entry name" value="HTH_ASNC_2"/>
    <property type="match status" value="1"/>
</dbReference>
<dbReference type="RefSeq" id="WP_073138042.1">
    <property type="nucleotide sequence ID" value="NZ_FQZF01000029.1"/>
</dbReference>
<dbReference type="Pfam" id="PF13412">
    <property type="entry name" value="HTH_24"/>
    <property type="match status" value="1"/>
</dbReference>
<dbReference type="InterPro" id="IPR011991">
    <property type="entry name" value="ArsR-like_HTH"/>
</dbReference>
<evidence type="ECO:0000256" key="2">
    <source>
        <dbReference type="ARBA" id="ARBA00023125"/>
    </source>
</evidence>
<dbReference type="GO" id="GO:0006355">
    <property type="term" value="P:regulation of DNA-templated transcription"/>
    <property type="evidence" value="ECO:0007669"/>
    <property type="project" value="UniProtKB-ARBA"/>
</dbReference>
<dbReference type="PRINTS" id="PR00033">
    <property type="entry name" value="HTHASNC"/>
</dbReference>
<dbReference type="STRING" id="198092.SAMN02745194_04011"/>
<name>A0A1M6P6T4_9PROT</name>
<dbReference type="EMBL" id="FQZF01000029">
    <property type="protein sequence ID" value="SHK03610.1"/>
    <property type="molecule type" value="Genomic_DNA"/>
</dbReference>
<dbReference type="InterPro" id="IPR019887">
    <property type="entry name" value="Tscrpt_reg_AsnC/Lrp_C"/>
</dbReference>
<dbReference type="SMART" id="SM00344">
    <property type="entry name" value="HTH_ASNC"/>
    <property type="match status" value="1"/>
</dbReference>
<evidence type="ECO:0000313" key="5">
    <source>
        <dbReference type="EMBL" id="SHK03610.1"/>
    </source>
</evidence>
<dbReference type="Gene3D" id="1.10.10.10">
    <property type="entry name" value="Winged helix-like DNA-binding domain superfamily/Winged helix DNA-binding domain"/>
    <property type="match status" value="1"/>
</dbReference>
<dbReference type="InterPro" id="IPR000485">
    <property type="entry name" value="AsnC-type_HTH_dom"/>
</dbReference>
<keyword evidence="1" id="KW-0805">Transcription regulation</keyword>
<keyword evidence="2" id="KW-0238">DNA-binding</keyword>
<dbReference type="InterPro" id="IPR036388">
    <property type="entry name" value="WH-like_DNA-bd_sf"/>
</dbReference>
<dbReference type="Gene3D" id="3.30.70.920">
    <property type="match status" value="1"/>
</dbReference>
<keyword evidence="3" id="KW-0804">Transcription</keyword>
<dbReference type="SUPFAM" id="SSF46785">
    <property type="entry name" value="Winged helix' DNA-binding domain"/>
    <property type="match status" value="1"/>
</dbReference>
<organism evidence="5 6">
    <name type="scientific">Muricoccus roseus</name>
    <dbReference type="NCBI Taxonomy" id="198092"/>
    <lineage>
        <taxon>Bacteria</taxon>
        <taxon>Pseudomonadati</taxon>
        <taxon>Pseudomonadota</taxon>
        <taxon>Alphaproteobacteria</taxon>
        <taxon>Acetobacterales</taxon>
        <taxon>Roseomonadaceae</taxon>
        <taxon>Muricoccus</taxon>
    </lineage>
</organism>
<dbReference type="SUPFAM" id="SSF54909">
    <property type="entry name" value="Dimeric alpha+beta barrel"/>
    <property type="match status" value="1"/>
</dbReference>
<gene>
    <name evidence="5" type="ORF">SAMN02745194_04011</name>
</gene>
<dbReference type="Proteomes" id="UP000184387">
    <property type="component" value="Unassembled WGS sequence"/>
</dbReference>
<accession>A0A1M6P6T4</accession>
<dbReference type="GO" id="GO:0043565">
    <property type="term" value="F:sequence-specific DNA binding"/>
    <property type="evidence" value="ECO:0007669"/>
    <property type="project" value="InterPro"/>
</dbReference>
<evidence type="ECO:0000256" key="3">
    <source>
        <dbReference type="ARBA" id="ARBA00023163"/>
    </source>
</evidence>
<dbReference type="InterPro" id="IPR036390">
    <property type="entry name" value="WH_DNA-bd_sf"/>
</dbReference>
<dbReference type="InterPro" id="IPR019885">
    <property type="entry name" value="Tscrpt_reg_HTH_AsnC-type_CS"/>
</dbReference>
<reference evidence="5 6" key="1">
    <citation type="submission" date="2016-11" db="EMBL/GenBank/DDBJ databases">
        <authorList>
            <person name="Jaros S."/>
            <person name="Januszkiewicz K."/>
            <person name="Wedrychowicz H."/>
        </authorList>
    </citation>
    <scope>NUCLEOTIDE SEQUENCE [LARGE SCALE GENOMIC DNA]</scope>
    <source>
        <strain evidence="5 6">DSM 14916</strain>
    </source>
</reference>
<dbReference type="PROSITE" id="PS00519">
    <property type="entry name" value="HTH_ASNC_1"/>
    <property type="match status" value="1"/>
</dbReference>
<dbReference type="GO" id="GO:0043200">
    <property type="term" value="P:response to amino acid"/>
    <property type="evidence" value="ECO:0007669"/>
    <property type="project" value="TreeGrafter"/>
</dbReference>
<evidence type="ECO:0000259" key="4">
    <source>
        <dbReference type="PROSITE" id="PS50956"/>
    </source>
</evidence>
<dbReference type="GO" id="GO:0005829">
    <property type="term" value="C:cytosol"/>
    <property type="evidence" value="ECO:0007669"/>
    <property type="project" value="TreeGrafter"/>
</dbReference>
<dbReference type="PANTHER" id="PTHR30154">
    <property type="entry name" value="LEUCINE-RESPONSIVE REGULATORY PROTEIN"/>
    <property type="match status" value="1"/>
</dbReference>
<protein>
    <submittedName>
        <fullName evidence="5">Lrp/AsnC family transcriptional regulator</fullName>
    </submittedName>
</protein>
<dbReference type="Pfam" id="PF01037">
    <property type="entry name" value="AsnC_trans_reg"/>
    <property type="match status" value="1"/>
</dbReference>
<dbReference type="PANTHER" id="PTHR30154:SF17">
    <property type="entry name" value="DNA-BINDING TRANSCRIPTIONAL ACTIVATOR DECR"/>
    <property type="match status" value="1"/>
</dbReference>
<dbReference type="OrthoDB" id="9813313at2"/>
<evidence type="ECO:0000313" key="6">
    <source>
        <dbReference type="Proteomes" id="UP000184387"/>
    </source>
</evidence>
<sequence length="164" mass="18241">MDEIDRKIIALLQGDATLSVAQLADKVGLSPTPCWKRVQKLEANGVITRRVALVDPEKIGVGLIVYVAIEAGDHTPEWLSTFSQAIAAMPEVMEAHRMAGEVDYMLRVAVTGMAEFDSFYKRLIGAVPMRNVTSRFAMEQLKYTTAYPLHRGRFRDRSGREGEG</sequence>
<keyword evidence="6" id="KW-1185">Reference proteome</keyword>